<name>A0A6J5MQS4_9CAUD</name>
<accession>A0A6J5MQS4</accession>
<reference evidence="1" key="1">
    <citation type="submission" date="2020-04" db="EMBL/GenBank/DDBJ databases">
        <authorList>
            <person name="Chiriac C."/>
            <person name="Salcher M."/>
            <person name="Ghai R."/>
            <person name="Kavagutti S V."/>
        </authorList>
    </citation>
    <scope>NUCLEOTIDE SEQUENCE</scope>
</reference>
<dbReference type="EMBL" id="LR796939">
    <property type="protein sequence ID" value="CAB4176682.1"/>
    <property type="molecule type" value="Genomic_DNA"/>
</dbReference>
<dbReference type="EMBL" id="LR797150">
    <property type="protein sequence ID" value="CAB4190260.1"/>
    <property type="molecule type" value="Genomic_DNA"/>
</dbReference>
<organism evidence="1">
    <name type="scientific">uncultured Caudovirales phage</name>
    <dbReference type="NCBI Taxonomy" id="2100421"/>
    <lineage>
        <taxon>Viruses</taxon>
        <taxon>Duplodnaviria</taxon>
        <taxon>Heunggongvirae</taxon>
        <taxon>Uroviricota</taxon>
        <taxon>Caudoviricetes</taxon>
        <taxon>Peduoviridae</taxon>
        <taxon>Maltschvirus</taxon>
        <taxon>Maltschvirus maltsch</taxon>
    </lineage>
</organism>
<proteinExistence type="predicted"/>
<sequence>MSSRNRFTINAACQPIVENVCASSSMCLNLHADNMTWSNEHELPRNEANRANDC</sequence>
<protein>
    <submittedName>
        <fullName evidence="1">Uncharacterized protein</fullName>
    </submittedName>
</protein>
<evidence type="ECO:0000313" key="3">
    <source>
        <dbReference type="EMBL" id="CAB4190260.1"/>
    </source>
</evidence>
<dbReference type="EMBL" id="LR796459">
    <property type="protein sequence ID" value="CAB4145839.1"/>
    <property type="molecule type" value="Genomic_DNA"/>
</dbReference>
<evidence type="ECO:0000313" key="2">
    <source>
        <dbReference type="EMBL" id="CAB4176682.1"/>
    </source>
</evidence>
<gene>
    <name evidence="3" type="ORF">UFOVP1204_56</name>
    <name evidence="1" type="ORF">UFOVP473_45</name>
    <name evidence="2" type="ORF">UFOVP983_45</name>
</gene>
<evidence type="ECO:0000313" key="1">
    <source>
        <dbReference type="EMBL" id="CAB4145839.1"/>
    </source>
</evidence>